<protein>
    <submittedName>
        <fullName evidence="8">DNA-binding SARP family transcriptional activator</fullName>
    </submittedName>
</protein>
<evidence type="ECO:0000256" key="2">
    <source>
        <dbReference type="ARBA" id="ARBA00023015"/>
    </source>
</evidence>
<dbReference type="Gene3D" id="1.10.10.10">
    <property type="entry name" value="Winged helix-like DNA-binding domain superfamily/Winged helix DNA-binding domain"/>
    <property type="match status" value="2"/>
</dbReference>
<feature type="domain" description="HTH luxR-type" evidence="6">
    <location>
        <begin position="1131"/>
        <end position="1196"/>
    </location>
</feature>
<dbReference type="PANTHER" id="PTHR35807">
    <property type="entry name" value="TRANSCRIPTIONAL REGULATOR REDD-RELATED"/>
    <property type="match status" value="1"/>
</dbReference>
<comment type="similarity">
    <text evidence="1">Belongs to the AfsR/DnrI/RedD regulatory family.</text>
</comment>
<evidence type="ECO:0000256" key="5">
    <source>
        <dbReference type="PROSITE-ProRule" id="PRU01091"/>
    </source>
</evidence>
<proteinExistence type="inferred from homology"/>
<evidence type="ECO:0000256" key="1">
    <source>
        <dbReference type="ARBA" id="ARBA00005820"/>
    </source>
</evidence>
<dbReference type="CDD" id="cd15831">
    <property type="entry name" value="BTAD"/>
    <property type="match status" value="1"/>
</dbReference>
<dbReference type="InterPro" id="IPR016032">
    <property type="entry name" value="Sig_transdc_resp-reg_C-effctor"/>
</dbReference>
<dbReference type="Pfam" id="PF00196">
    <property type="entry name" value="GerE"/>
    <property type="match status" value="1"/>
</dbReference>
<dbReference type="InterPro" id="IPR011990">
    <property type="entry name" value="TPR-like_helical_dom_sf"/>
</dbReference>
<organism evidence="8 9">
    <name type="scientific">Actinophytocola oryzae</name>
    <dbReference type="NCBI Taxonomy" id="502181"/>
    <lineage>
        <taxon>Bacteria</taxon>
        <taxon>Bacillati</taxon>
        <taxon>Actinomycetota</taxon>
        <taxon>Actinomycetes</taxon>
        <taxon>Pseudonocardiales</taxon>
        <taxon>Pseudonocardiaceae</taxon>
    </lineage>
</organism>
<dbReference type="OrthoDB" id="3645321at2"/>
<dbReference type="Pfam" id="PF00486">
    <property type="entry name" value="Trans_reg_C"/>
    <property type="match status" value="1"/>
</dbReference>
<evidence type="ECO:0000313" key="8">
    <source>
        <dbReference type="EMBL" id="TDV48657.1"/>
    </source>
</evidence>
<dbReference type="SUPFAM" id="SSF46894">
    <property type="entry name" value="C-terminal effector domain of the bipartite response regulators"/>
    <property type="match status" value="2"/>
</dbReference>
<name>A0A4R7VHM6_9PSEU</name>
<dbReference type="Proteomes" id="UP000294927">
    <property type="component" value="Unassembled WGS sequence"/>
</dbReference>
<evidence type="ECO:0000256" key="4">
    <source>
        <dbReference type="ARBA" id="ARBA00023163"/>
    </source>
</evidence>
<dbReference type="GO" id="GO:0000160">
    <property type="term" value="P:phosphorelay signal transduction system"/>
    <property type="evidence" value="ECO:0007669"/>
    <property type="project" value="InterPro"/>
</dbReference>
<feature type="domain" description="OmpR/PhoB-type" evidence="7">
    <location>
        <begin position="1"/>
        <end position="106"/>
    </location>
</feature>
<reference evidence="8 9" key="1">
    <citation type="submission" date="2019-03" db="EMBL/GenBank/DDBJ databases">
        <title>Genomic Encyclopedia of Archaeal and Bacterial Type Strains, Phase II (KMG-II): from individual species to whole genera.</title>
        <authorList>
            <person name="Goeker M."/>
        </authorList>
    </citation>
    <scope>NUCLEOTIDE SEQUENCE [LARGE SCALE GENOMIC DNA]</scope>
    <source>
        <strain evidence="8 9">DSM 45499</strain>
    </source>
</reference>
<dbReference type="Pfam" id="PF03704">
    <property type="entry name" value="BTAD"/>
    <property type="match status" value="1"/>
</dbReference>
<dbReference type="InterPro" id="IPR051677">
    <property type="entry name" value="AfsR-DnrI-RedD_regulator"/>
</dbReference>
<dbReference type="PROSITE" id="PS51755">
    <property type="entry name" value="OMPR_PHOB"/>
    <property type="match status" value="1"/>
</dbReference>
<dbReference type="GO" id="GO:0003677">
    <property type="term" value="F:DNA binding"/>
    <property type="evidence" value="ECO:0007669"/>
    <property type="project" value="UniProtKB-UniRule"/>
</dbReference>
<evidence type="ECO:0000259" key="7">
    <source>
        <dbReference type="PROSITE" id="PS51755"/>
    </source>
</evidence>
<comment type="caution">
    <text evidence="8">The sequence shown here is derived from an EMBL/GenBank/DDBJ whole genome shotgun (WGS) entry which is preliminary data.</text>
</comment>
<accession>A0A4R7VHM6</accession>
<dbReference type="InterPro" id="IPR001867">
    <property type="entry name" value="OmpR/PhoB-type_DNA-bd"/>
</dbReference>
<keyword evidence="3 5" id="KW-0238">DNA-binding</keyword>
<dbReference type="GO" id="GO:0006355">
    <property type="term" value="P:regulation of DNA-templated transcription"/>
    <property type="evidence" value="ECO:0007669"/>
    <property type="project" value="InterPro"/>
</dbReference>
<gene>
    <name evidence="8" type="ORF">CLV71_10817</name>
</gene>
<dbReference type="RefSeq" id="WP_133904715.1">
    <property type="nucleotide sequence ID" value="NZ_SOCP01000008.1"/>
</dbReference>
<evidence type="ECO:0000256" key="3">
    <source>
        <dbReference type="ARBA" id="ARBA00023125"/>
    </source>
</evidence>
<dbReference type="SUPFAM" id="SSF48452">
    <property type="entry name" value="TPR-like"/>
    <property type="match status" value="2"/>
</dbReference>
<dbReference type="PROSITE" id="PS50043">
    <property type="entry name" value="HTH_LUXR_2"/>
    <property type="match status" value="1"/>
</dbReference>
<dbReference type="Gene3D" id="1.25.40.10">
    <property type="entry name" value="Tetratricopeptide repeat domain"/>
    <property type="match status" value="2"/>
</dbReference>
<dbReference type="PANTHER" id="PTHR35807:SF1">
    <property type="entry name" value="TRANSCRIPTIONAL REGULATOR REDD"/>
    <property type="match status" value="1"/>
</dbReference>
<keyword evidence="2" id="KW-0805">Transcription regulation</keyword>
<dbReference type="InterPro" id="IPR000792">
    <property type="entry name" value="Tscrpt_reg_LuxR_C"/>
</dbReference>
<dbReference type="InterPro" id="IPR036388">
    <property type="entry name" value="WH-like_DNA-bd_sf"/>
</dbReference>
<dbReference type="InterPro" id="IPR005158">
    <property type="entry name" value="BTAD"/>
</dbReference>
<evidence type="ECO:0000259" key="6">
    <source>
        <dbReference type="PROSITE" id="PS50043"/>
    </source>
</evidence>
<dbReference type="EMBL" id="SOCP01000008">
    <property type="protein sequence ID" value="TDV48657.1"/>
    <property type="molecule type" value="Genomic_DNA"/>
</dbReference>
<keyword evidence="4" id="KW-0804">Transcription</keyword>
<evidence type="ECO:0000313" key="9">
    <source>
        <dbReference type="Proteomes" id="UP000294927"/>
    </source>
</evidence>
<dbReference type="SMART" id="SM00862">
    <property type="entry name" value="Trans_reg_C"/>
    <property type="match status" value="1"/>
</dbReference>
<sequence>MTAATDPPSVRIQLLGPVRAWHGDVEIDLGTARRRAVFAILALSVNRAVSQAELVDGLWGEEPSSKAIGTLHTYIYDLRRALRSVRGSSDDTAVLTTQGTSYSLRVPAERIDEQLFLRHHEAAQQRWEQGDFAGAAAELDAATALWHGDSLEGLTVPFARLHRARLGELRLMARGRRAAARLAHGDHTTTAATIDELTDLVERNPLREGPRGLLMVALHRAGRDVEALRLFEDTEEVLVGELGIEPGPAMRRIREKIAARAEVTAADIGAGMWTPQDPGTAAVAMLSHGGGPEPAATFVGRTRELGLLQPMLTGLAGGHGGCLWVEGVLGMGKTALLAKGVAGISPDCRVVWSTADRLAGGAEPGDEAVDQTVALVAQACAQTPLVLVVEDLQGSEDKALSLWHRLARLTLRLPLLLVGLSRPVSPTSELTQLRNTVHAVGGRVLSLDALSPGTVAELVGLRTGARCGTALAERLASAGGNPLFVDQLLDMLTDAGALRIGDGVAELVDLDPSAEDVLESATTALLLRRLGFLAPRTHEMVRSAALLGTAFSVAEVAAVMRVSPVDLVGAVGEATATGVLVEQDRELEFRNVSVRRALYHEWPPKVRPLRHIEAARDLAAAGAAVDRVATQILAAAPALSEWAVGWLRDNIDAVSVQNAELAADLLSQAVVSVAVPEAGLEDLAVRRIRLLFQLGQTPTAETRAVLYRTADPGHAAELRWILAQLVFFDGEVDHALGLLAEVAESPDTPATWRARCQALRAEFEHTLPGGIERATRTASAALDLAEQTSDPASVAEALRQQWYLDSVRRDHEAALRHAGQALDVSGESLDLAVTRLSLLDNQAYSLQNLDRLDEATVTLERMRQIARRYRVRTNRPQVATAVHYFWIGHWDAAVAELSSVTDEGPGAAHLDRRLQTGLLHHGVTALVAAHRGDVETLRATLAAVDDTVPIVNTIAQENSDFLLVARAVDAGMRSGPAAELSAMDPLLDPDYGRMTLRHQWLPGIVRLALTEGDSRRVREALALCSAEAELEVVPARAGAAFRWCTALVDADPASLLVTARHFSEVGRPVEKASVLLDCAELIAHRGERERARQMFEEALAILTELGANRDLANAEARMRACGVSPRAVTPAVLGWHTLSDVERRVASLAAAAVSNSDIAAELSLSRREVQAHLSRTMQKLGASSRSDLADRLAHAVHESRGGHGTLRIAGDP</sequence>
<keyword evidence="9" id="KW-1185">Reference proteome</keyword>
<dbReference type="SMART" id="SM01043">
    <property type="entry name" value="BTAD"/>
    <property type="match status" value="1"/>
</dbReference>
<dbReference type="SMART" id="SM00421">
    <property type="entry name" value="HTH_LUXR"/>
    <property type="match status" value="1"/>
</dbReference>
<dbReference type="AlphaFoldDB" id="A0A4R7VHM6"/>
<feature type="DNA-binding region" description="OmpR/PhoB-type" evidence="5">
    <location>
        <begin position="1"/>
        <end position="106"/>
    </location>
</feature>